<dbReference type="SUPFAM" id="SSF50249">
    <property type="entry name" value="Nucleic acid-binding proteins"/>
    <property type="match status" value="1"/>
</dbReference>
<dbReference type="InterPro" id="IPR047090">
    <property type="entry name" value="AspRS_core"/>
</dbReference>
<keyword evidence="6 8" id="KW-0030">Aminoacyl-tRNA synthetase</keyword>
<keyword evidence="2 8" id="KW-0436">Ligase</keyword>
<evidence type="ECO:0000256" key="5">
    <source>
        <dbReference type="ARBA" id="ARBA00022917"/>
    </source>
</evidence>
<dbReference type="Gene3D" id="2.40.50.140">
    <property type="entry name" value="Nucleic acid-binding proteins"/>
    <property type="match status" value="1"/>
</dbReference>
<accession>A0A3B1C4Q1</accession>
<dbReference type="HAMAP" id="MF_00044">
    <property type="entry name" value="Asp_tRNA_synth_type1"/>
    <property type="match status" value="1"/>
</dbReference>
<dbReference type="GO" id="GO:0003676">
    <property type="term" value="F:nucleic acid binding"/>
    <property type="evidence" value="ECO:0007669"/>
    <property type="project" value="InterPro"/>
</dbReference>
<evidence type="ECO:0000313" key="8">
    <source>
        <dbReference type="EMBL" id="VAX25496.1"/>
    </source>
</evidence>
<dbReference type="PROSITE" id="PS50862">
    <property type="entry name" value="AA_TRNA_LIGASE_II"/>
    <property type="match status" value="1"/>
</dbReference>
<dbReference type="InterPro" id="IPR002312">
    <property type="entry name" value="Asp/Asn-tRNA-synth_IIb"/>
</dbReference>
<dbReference type="PANTHER" id="PTHR22594">
    <property type="entry name" value="ASPARTYL/LYSYL-TRNA SYNTHETASE"/>
    <property type="match status" value="1"/>
</dbReference>
<keyword evidence="4" id="KW-0067">ATP-binding</keyword>
<dbReference type="InterPro" id="IPR045864">
    <property type="entry name" value="aa-tRNA-synth_II/BPL/LPL"/>
</dbReference>
<evidence type="ECO:0000259" key="7">
    <source>
        <dbReference type="PROSITE" id="PS50862"/>
    </source>
</evidence>
<dbReference type="GO" id="GO:0004815">
    <property type="term" value="F:aspartate-tRNA ligase activity"/>
    <property type="evidence" value="ECO:0007669"/>
    <property type="project" value="UniProtKB-EC"/>
</dbReference>
<protein>
    <submittedName>
        <fullName evidence="8">Aspartyl-tRNA synthetase @ Aspartyl-tRNA(Asn) synthetase</fullName>
        <ecNumber evidence="8">6.1.1.12</ecNumber>
        <ecNumber evidence="8">6.1.1.23</ecNumber>
    </submittedName>
</protein>
<dbReference type="InterPro" id="IPR004365">
    <property type="entry name" value="NA-bd_OB_tRNA"/>
</dbReference>
<organism evidence="8">
    <name type="scientific">hydrothermal vent metagenome</name>
    <dbReference type="NCBI Taxonomy" id="652676"/>
    <lineage>
        <taxon>unclassified sequences</taxon>
        <taxon>metagenomes</taxon>
        <taxon>ecological metagenomes</taxon>
    </lineage>
</organism>
<evidence type="ECO:0000256" key="4">
    <source>
        <dbReference type="ARBA" id="ARBA00022840"/>
    </source>
</evidence>
<evidence type="ECO:0000256" key="1">
    <source>
        <dbReference type="ARBA" id="ARBA00006303"/>
    </source>
</evidence>
<dbReference type="EMBL" id="UOGA01000301">
    <property type="protein sequence ID" value="VAX25496.1"/>
    <property type="molecule type" value="Genomic_DNA"/>
</dbReference>
<dbReference type="InterPro" id="IPR047089">
    <property type="entry name" value="Asp-tRNA-ligase_1_N"/>
</dbReference>
<dbReference type="EC" id="6.1.1.23" evidence="8"/>
<evidence type="ECO:0000256" key="2">
    <source>
        <dbReference type="ARBA" id="ARBA00022598"/>
    </source>
</evidence>
<dbReference type="PRINTS" id="PR01042">
    <property type="entry name" value="TRNASYNTHASP"/>
</dbReference>
<dbReference type="CDD" id="cd04317">
    <property type="entry name" value="EcAspRS_like_N"/>
    <property type="match status" value="1"/>
</dbReference>
<dbReference type="CDD" id="cd00777">
    <property type="entry name" value="AspRS_core"/>
    <property type="match status" value="1"/>
</dbReference>
<dbReference type="Gene3D" id="3.30.930.10">
    <property type="entry name" value="Bira Bifunctional Protein, Domain 2"/>
    <property type="match status" value="1"/>
</dbReference>
<name>A0A3B1C4Q1_9ZZZZ</name>
<dbReference type="InterPro" id="IPR006195">
    <property type="entry name" value="aa-tRNA-synth_II"/>
</dbReference>
<proteinExistence type="inferred from homology"/>
<dbReference type="AlphaFoldDB" id="A0A3B1C4Q1"/>
<dbReference type="SUPFAM" id="SSF55681">
    <property type="entry name" value="Class II aaRS and biotin synthetases"/>
    <property type="match status" value="1"/>
</dbReference>
<dbReference type="SUPFAM" id="SSF55261">
    <property type="entry name" value="GAD domain-like"/>
    <property type="match status" value="1"/>
</dbReference>
<evidence type="ECO:0000256" key="6">
    <source>
        <dbReference type="ARBA" id="ARBA00023146"/>
    </source>
</evidence>
<dbReference type="NCBIfam" id="NF001750">
    <property type="entry name" value="PRK00476.1"/>
    <property type="match status" value="1"/>
</dbReference>
<dbReference type="InterPro" id="IPR004115">
    <property type="entry name" value="GAD-like_sf"/>
</dbReference>
<dbReference type="GO" id="GO:0005737">
    <property type="term" value="C:cytoplasm"/>
    <property type="evidence" value="ECO:0007669"/>
    <property type="project" value="InterPro"/>
</dbReference>
<reference evidence="8" key="1">
    <citation type="submission" date="2018-06" db="EMBL/GenBank/DDBJ databases">
        <authorList>
            <person name="Zhirakovskaya E."/>
        </authorList>
    </citation>
    <scope>NUCLEOTIDE SEQUENCE</scope>
</reference>
<dbReference type="InterPro" id="IPR004524">
    <property type="entry name" value="Asp-tRNA-ligase_1"/>
</dbReference>
<dbReference type="InterPro" id="IPR012340">
    <property type="entry name" value="NA-bd_OB-fold"/>
</dbReference>
<dbReference type="Pfam" id="PF00152">
    <property type="entry name" value="tRNA-synt_2"/>
    <property type="match status" value="1"/>
</dbReference>
<gene>
    <name evidence="8" type="ORF">MNBD_NITROSPINAE04-1440</name>
</gene>
<keyword evidence="3" id="KW-0547">Nucleotide-binding</keyword>
<dbReference type="NCBIfam" id="TIGR00459">
    <property type="entry name" value="aspS_bact"/>
    <property type="match status" value="1"/>
</dbReference>
<feature type="domain" description="Aminoacyl-transfer RNA synthetases class-II family profile" evidence="7">
    <location>
        <begin position="159"/>
        <end position="562"/>
    </location>
</feature>
<dbReference type="InterPro" id="IPR004364">
    <property type="entry name" value="Aa-tRNA-synt_II"/>
</dbReference>
<dbReference type="InterPro" id="IPR029351">
    <property type="entry name" value="GAD_dom"/>
</dbReference>
<evidence type="ECO:0000256" key="3">
    <source>
        <dbReference type="ARBA" id="ARBA00022741"/>
    </source>
</evidence>
<dbReference type="Pfam" id="PF01336">
    <property type="entry name" value="tRNA_anti-codon"/>
    <property type="match status" value="1"/>
</dbReference>
<dbReference type="GO" id="GO:0005524">
    <property type="term" value="F:ATP binding"/>
    <property type="evidence" value="ECO:0007669"/>
    <property type="project" value="UniProtKB-KW"/>
</dbReference>
<keyword evidence="5" id="KW-0648">Protein biosynthesis</keyword>
<comment type="similarity">
    <text evidence="1">Belongs to the class-II aminoacyl-tRNA synthetase family. Type 1 subfamily.</text>
</comment>
<sequence>MTSEKENLRRTHTCGDLRASHIGRSVTLVGWVHKRRDHGGLVFIDLRDRYGVTQVALNPEIDQAAHELAHSVRAEYVLRVTGKVSSRPEGTTNPKLPTGEVEIYADKTEILNPSKTPPFVLDENDTPSESIRLKHRYLEIRRGPLLNNLTLRHKASMIMRNYLDSHGFLEVETPSLTRSTPEGARDFLVPSRLSQGHFYALPQSPQLFKQLLMVAGVDRYFQIVRCFRDEDLRADRQPEFTQIDMELSFVNEEDIRNICEGMLSELFDKTMGVKLKTPFPTITYHDAMNRFGSDKPDVRFGMELADVSELAGKSEFKVFTGAVKKGGTVRIMAVPGCAGYSRKDLDNLTEEAKIHGAKGLAWIKITDEGFVSPITKFFTPETLEEFKSASGAKEGDLMIFVADKHKVAFDTLGALRVSLGKKLNLMDDSEYNFVWVTDFPLVEYDEEAKRYVALHHPFTSPREEDVHYFDTDPLKILSRSYDLALNGVEIGGGSIRIHKRDVQNKMFNALGIGEEEAKEKFGFLLEALEYGAPPHGGIAFGLDRLIAILTKSESIRDVIAFPKTQKGVCLLTDAPSEVDSKQMRELGLKRDLR</sequence>
<dbReference type="Gene3D" id="3.30.1360.30">
    <property type="entry name" value="GAD-like domain"/>
    <property type="match status" value="1"/>
</dbReference>
<dbReference type="GO" id="GO:0050560">
    <property type="term" value="F:aspartate-tRNA(Asn) ligase activity"/>
    <property type="evidence" value="ECO:0007669"/>
    <property type="project" value="UniProtKB-EC"/>
</dbReference>
<dbReference type="PANTHER" id="PTHR22594:SF5">
    <property type="entry name" value="ASPARTATE--TRNA LIGASE, MITOCHONDRIAL"/>
    <property type="match status" value="1"/>
</dbReference>
<dbReference type="Pfam" id="PF02938">
    <property type="entry name" value="GAD"/>
    <property type="match status" value="1"/>
</dbReference>
<dbReference type="GO" id="GO:0006422">
    <property type="term" value="P:aspartyl-tRNA aminoacylation"/>
    <property type="evidence" value="ECO:0007669"/>
    <property type="project" value="TreeGrafter"/>
</dbReference>
<dbReference type="EC" id="6.1.1.12" evidence="8"/>